<dbReference type="InterPro" id="IPR047072">
    <property type="entry name" value="Paxillin_Lim_dom2"/>
</dbReference>
<feature type="domain" description="LIM zinc-binding" evidence="16">
    <location>
        <begin position="989"/>
        <end position="1046"/>
    </location>
</feature>
<dbReference type="FunFam" id="2.10.110.10:FF:000009">
    <property type="entry name" value="Paxillin isoform 1"/>
    <property type="match status" value="1"/>
</dbReference>
<feature type="domain" description="LIM zinc-binding" evidence="16">
    <location>
        <begin position="1047"/>
        <end position="1106"/>
    </location>
</feature>
<evidence type="ECO:0000313" key="18">
    <source>
        <dbReference type="RefSeq" id="XP_029296047.1"/>
    </source>
</evidence>
<evidence type="ECO:0000256" key="13">
    <source>
        <dbReference type="ARBA" id="ARBA00023808"/>
    </source>
</evidence>
<dbReference type="Pfam" id="PF00412">
    <property type="entry name" value="LIM"/>
    <property type="match status" value="4"/>
</dbReference>
<dbReference type="OrthoDB" id="15567at2759"/>
<dbReference type="FunFam" id="2.10.110.10:FF:000012">
    <property type="entry name" value="Paxillin isoform 1"/>
    <property type="match status" value="1"/>
</dbReference>
<protein>
    <recommendedName>
        <fullName evidence="13">Paxillin</fullName>
    </recommendedName>
</protein>
<dbReference type="Pfam" id="PF03535">
    <property type="entry name" value="Paxillin"/>
    <property type="match status" value="1"/>
</dbReference>
<dbReference type="GO" id="GO:0005925">
    <property type="term" value="C:focal adhesion"/>
    <property type="evidence" value="ECO:0007669"/>
    <property type="project" value="UniProtKB-SubCell"/>
</dbReference>
<dbReference type="InterPro" id="IPR001904">
    <property type="entry name" value="Paxillin_Lim_dom4"/>
</dbReference>
<evidence type="ECO:0000256" key="9">
    <source>
        <dbReference type="ARBA" id="ARBA00022889"/>
    </source>
</evidence>
<feature type="region of interest" description="Disordered" evidence="15">
    <location>
        <begin position="391"/>
        <end position="420"/>
    </location>
</feature>
<dbReference type="RefSeq" id="XP_029296047.1">
    <property type="nucleotide sequence ID" value="XM_029440187.1"/>
</dbReference>
<evidence type="ECO:0000259" key="16">
    <source>
        <dbReference type="PROSITE" id="PS50023"/>
    </source>
</evidence>
<evidence type="ECO:0000256" key="7">
    <source>
        <dbReference type="ARBA" id="ARBA00022737"/>
    </source>
</evidence>
<keyword evidence="12" id="KW-0206">Cytoskeleton</keyword>
<keyword evidence="5" id="KW-0597">Phosphoprotein</keyword>
<evidence type="ECO:0000256" key="10">
    <source>
        <dbReference type="ARBA" id="ARBA00022949"/>
    </source>
</evidence>
<feature type="region of interest" description="Disordered" evidence="15">
    <location>
        <begin position="142"/>
        <end position="229"/>
    </location>
</feature>
<feature type="region of interest" description="Disordered" evidence="15">
    <location>
        <begin position="441"/>
        <end position="495"/>
    </location>
</feature>
<keyword evidence="9" id="KW-0130">Cell adhesion</keyword>
<feature type="compositionally biased region" description="Pro residues" evidence="15">
    <location>
        <begin position="45"/>
        <end position="54"/>
    </location>
</feature>
<dbReference type="FunFam" id="2.10.110.10:FF:000008">
    <property type="entry name" value="Paxillin isoform 1"/>
    <property type="match status" value="1"/>
</dbReference>
<evidence type="ECO:0000256" key="1">
    <source>
        <dbReference type="ARBA" id="ARBA00004245"/>
    </source>
</evidence>
<reference evidence="18" key="1">
    <citation type="submission" date="2025-08" db="UniProtKB">
        <authorList>
            <consortium name="RefSeq"/>
        </authorList>
    </citation>
    <scope>IDENTIFICATION</scope>
</reference>
<feature type="domain" description="LIM zinc-binding" evidence="16">
    <location>
        <begin position="929"/>
        <end position="988"/>
    </location>
</feature>
<evidence type="ECO:0000256" key="3">
    <source>
        <dbReference type="ARBA" id="ARBA00004544"/>
    </source>
</evidence>
<name>A0A6J2QFK0_COTGO</name>
<dbReference type="FunFam" id="2.10.110.10:FF:000018">
    <property type="entry name" value="Paxillin isoform 1"/>
    <property type="match status" value="1"/>
</dbReference>
<feature type="region of interest" description="Disordered" evidence="15">
    <location>
        <begin position="834"/>
        <end position="859"/>
    </location>
</feature>
<dbReference type="InParanoid" id="A0A6J2QFK0"/>
<keyword evidence="6 14" id="KW-0479">Metal-binding</keyword>
<keyword evidence="11 14" id="KW-0440">LIM domain</keyword>
<evidence type="ECO:0000256" key="6">
    <source>
        <dbReference type="ARBA" id="ARBA00022723"/>
    </source>
</evidence>
<evidence type="ECO:0000256" key="2">
    <source>
        <dbReference type="ARBA" id="ARBA00004246"/>
    </source>
</evidence>
<proteinExistence type="predicted"/>
<dbReference type="CDD" id="cd09336">
    <property type="entry name" value="LIM1_Paxillin_like"/>
    <property type="match status" value="1"/>
</dbReference>
<keyword evidence="4" id="KW-0963">Cytoplasm</keyword>
<dbReference type="CDD" id="cd09409">
    <property type="entry name" value="LIM3_Paxillin"/>
    <property type="match status" value="1"/>
</dbReference>
<evidence type="ECO:0000256" key="12">
    <source>
        <dbReference type="ARBA" id="ARBA00023212"/>
    </source>
</evidence>
<keyword evidence="7" id="KW-0677">Repeat</keyword>
<evidence type="ECO:0000256" key="4">
    <source>
        <dbReference type="ARBA" id="ARBA00022490"/>
    </source>
</evidence>
<feature type="compositionally biased region" description="Low complexity" evidence="15">
    <location>
        <begin position="263"/>
        <end position="274"/>
    </location>
</feature>
<dbReference type="GO" id="GO:0007179">
    <property type="term" value="P:transforming growth factor beta receptor signaling pathway"/>
    <property type="evidence" value="ECO:0007669"/>
    <property type="project" value="TreeGrafter"/>
</dbReference>
<keyword evidence="17" id="KW-1185">Reference proteome</keyword>
<dbReference type="Gene3D" id="2.10.110.10">
    <property type="entry name" value="Cysteine Rich Protein"/>
    <property type="match status" value="4"/>
</dbReference>
<accession>A0A6J2QFK0</accession>
<dbReference type="CTD" id="565130"/>
<feature type="region of interest" description="Disordered" evidence="15">
    <location>
        <begin position="256"/>
        <end position="276"/>
    </location>
</feature>
<evidence type="ECO:0000313" key="17">
    <source>
        <dbReference type="Proteomes" id="UP000504630"/>
    </source>
</evidence>
<dbReference type="GO" id="GO:0005938">
    <property type="term" value="C:cell cortex"/>
    <property type="evidence" value="ECO:0007669"/>
    <property type="project" value="UniProtKB-SubCell"/>
</dbReference>
<dbReference type="PROSITE" id="PS00478">
    <property type="entry name" value="LIM_DOMAIN_1"/>
    <property type="match status" value="3"/>
</dbReference>
<feature type="compositionally biased region" description="Polar residues" evidence="15">
    <location>
        <begin position="220"/>
        <end position="229"/>
    </location>
</feature>
<feature type="compositionally biased region" description="Low complexity" evidence="15">
    <location>
        <begin position="458"/>
        <end position="476"/>
    </location>
</feature>
<dbReference type="InterPro" id="IPR001781">
    <property type="entry name" value="Znf_LIM"/>
</dbReference>
<dbReference type="InterPro" id="IPR047075">
    <property type="entry name" value="Paxillin_TGFB1I1_LIM_dom1"/>
</dbReference>
<dbReference type="AlphaFoldDB" id="A0A6J2QFK0"/>
<dbReference type="KEGG" id="cgob:115013716"/>
<dbReference type="GO" id="GO:0034446">
    <property type="term" value="P:substrate adhesion-dependent cell spreading"/>
    <property type="evidence" value="ECO:0007669"/>
    <property type="project" value="TreeGrafter"/>
</dbReference>
<evidence type="ECO:0000256" key="5">
    <source>
        <dbReference type="ARBA" id="ARBA00022553"/>
    </source>
</evidence>
<sequence length="1164" mass="126199">MDDLDALLADLESTTSHIAKRPVFFPEETPYSIPTGGHSYQDVSVPPPVPPPPSAEALNGSLIDQPDSHHSSQQSLGSAQKSSWSRDSSSPSLSHVEEDHVYSFPNKQKSSDSSTAAMTSAMGSNLSELDRLLLELNAVQQSSPSFPTTEEAAPPLPSCSITHYENGSAPDITVSPSPQEKPKRNGTRLDEARPSMESLLDELEGSVPSPSSCDRHNDLDTPSQQQARISASCATRELDELMASLSDFKPSSLGSLLDPGRASSSSPHPPVSSSFTPVASPILSLSHPSACTSPLFSSPAGLELHIDEDGGDGGMSMHRFCPHSPISSLSAASDLELDSVIDVSATMLSSQTKSLLVLSQAASSNSNLMRNSPSPSYTTTTPSLTSVNTVLDHKSPSPSVERVSPSNTVGKFPCAPEPTSKGSASFQDLILNFSTPPTFKNLTPPLSAPETPSPIPVAAHASSKTSSPSPVSSLSAQPPPAFTSPSRQLLESAPPAQRANPYTVQQPLMVEPSLNEALDKLLAMSFAQNHSAAHVEELKMEAQCLGRGMQEVHEELILPMDRNSVQPETYTSATNTITDGSVDGGTDGNGDLDWADEELSMSFHDGLDGTMTPYTERPYTDGSMTPLTEASWMDESMTPSSCPGTPDVALDLPLLQTPNMDRVSASGHIKSVIRRTKETPNVHPMFRDGHLRRKMGPIIVNKSTSQDRLIEELQGKFGIGRSERRRKQSDEWLTEGVVITSKPQRFRPDGAGGEVDKIIIPPESPVPVRKVLPPLSPPAPRRPPIVEEPKRLLPAQQHAIPIPPPLPPPPPPQPLKIHERVPAALRQFIKATPPPALIREPPAPKREPSPPVFKTPTYPPPVAPIPPKVLVSVGCQTEYDPIFPPMQMMAQGKGGVPGGPPTQVNKLDNMLGSLQSDLNKLGVQTVAKGVCGACCKPIVGQVVTAMGRTWHPEHFVCTHCQEEIGSRNFFEREGQPYCETDYHNLFSPRCHYCNGPILDKVVTALDRTWHPEHFFCAQCGSFFGPEGFHEKDGKAFCRKDYFDMFAPKCGGCARAILENYISALSSLWHPECFVCRECFTPFVNGSFFEHDGQPYCEVHYHERRGSLCSGCQKPITGRCITAMAKKFHPEHFVCAFCLKQLNKGTFKEQNDKPYCHGCFIKLFS</sequence>
<feature type="compositionally biased region" description="Basic and acidic residues" evidence="15">
    <location>
        <begin position="180"/>
        <end position="194"/>
    </location>
</feature>
<comment type="subcellular location">
    <subcellularLocation>
        <location evidence="2">Cell junction</location>
        <location evidence="2">Focal adhesion</location>
    </subcellularLocation>
    <subcellularLocation>
        <location evidence="3">Cytoplasm</location>
        <location evidence="3">Cell cortex</location>
    </subcellularLocation>
    <subcellularLocation>
        <location evidence="1">Cytoplasm</location>
        <location evidence="1">Cytoskeleton</location>
    </subcellularLocation>
</comment>
<feature type="compositionally biased region" description="Pro residues" evidence="15">
    <location>
        <begin position="849"/>
        <end position="859"/>
    </location>
</feature>
<dbReference type="PRINTS" id="PR00832">
    <property type="entry name" value="PAXILLIN"/>
</dbReference>
<evidence type="ECO:0000256" key="15">
    <source>
        <dbReference type="SAM" id="MobiDB-lite"/>
    </source>
</evidence>
<dbReference type="CDD" id="cd09411">
    <property type="entry name" value="LIM4_Paxillin"/>
    <property type="match status" value="1"/>
</dbReference>
<feature type="compositionally biased region" description="Low complexity" evidence="15">
    <location>
        <begin position="71"/>
        <end position="94"/>
    </location>
</feature>
<feature type="domain" description="LIM zinc-binding" evidence="16">
    <location>
        <begin position="1107"/>
        <end position="1164"/>
    </location>
</feature>
<gene>
    <name evidence="18" type="primary">pxnb</name>
</gene>
<dbReference type="Proteomes" id="UP000504630">
    <property type="component" value="Chromosome 9"/>
</dbReference>
<feature type="region of interest" description="Disordered" evidence="15">
    <location>
        <begin position="17"/>
        <end position="122"/>
    </location>
</feature>
<dbReference type="PROSITE" id="PS50023">
    <property type="entry name" value="LIM_DOMAIN_2"/>
    <property type="match status" value="4"/>
</dbReference>
<dbReference type="GeneID" id="115013716"/>
<evidence type="ECO:0000256" key="8">
    <source>
        <dbReference type="ARBA" id="ARBA00022833"/>
    </source>
</evidence>
<evidence type="ECO:0000256" key="11">
    <source>
        <dbReference type="ARBA" id="ARBA00023038"/>
    </source>
</evidence>
<feature type="compositionally biased region" description="Low complexity" evidence="15">
    <location>
        <begin position="396"/>
        <end position="406"/>
    </location>
</feature>
<dbReference type="GO" id="GO:0005856">
    <property type="term" value="C:cytoskeleton"/>
    <property type="evidence" value="ECO:0007669"/>
    <property type="project" value="UniProtKB-SubCell"/>
</dbReference>
<dbReference type="CDD" id="cd09407">
    <property type="entry name" value="LIM2_Paxillin"/>
    <property type="match status" value="1"/>
</dbReference>
<evidence type="ECO:0000256" key="14">
    <source>
        <dbReference type="PROSITE-ProRule" id="PRU00125"/>
    </source>
</evidence>
<feature type="compositionally biased region" description="Low complexity" evidence="15">
    <location>
        <begin position="111"/>
        <end position="122"/>
    </location>
</feature>
<dbReference type="PANTHER" id="PTHR24216">
    <property type="entry name" value="PAXILLIN-RELATED"/>
    <property type="match status" value="1"/>
</dbReference>
<organism evidence="17 18">
    <name type="scientific">Cottoperca gobio</name>
    <name type="common">Frogmouth</name>
    <name type="synonym">Aphritis gobio</name>
    <dbReference type="NCBI Taxonomy" id="56716"/>
    <lineage>
        <taxon>Eukaryota</taxon>
        <taxon>Metazoa</taxon>
        <taxon>Chordata</taxon>
        <taxon>Craniata</taxon>
        <taxon>Vertebrata</taxon>
        <taxon>Euteleostomi</taxon>
        <taxon>Actinopterygii</taxon>
        <taxon>Neopterygii</taxon>
        <taxon>Teleostei</taxon>
        <taxon>Neoteleostei</taxon>
        <taxon>Acanthomorphata</taxon>
        <taxon>Eupercaria</taxon>
        <taxon>Perciformes</taxon>
        <taxon>Notothenioidei</taxon>
        <taxon>Bovichtidae</taxon>
        <taxon>Cottoperca</taxon>
    </lineage>
</organism>
<dbReference type="GO" id="GO:0046872">
    <property type="term" value="F:metal ion binding"/>
    <property type="evidence" value="ECO:0007669"/>
    <property type="project" value="UniProtKB-KW"/>
</dbReference>
<dbReference type="SMART" id="SM00132">
    <property type="entry name" value="LIM"/>
    <property type="match status" value="4"/>
</dbReference>
<dbReference type="PANTHER" id="PTHR24216:SF11">
    <property type="entry name" value="PAXILLIN"/>
    <property type="match status" value="1"/>
</dbReference>
<dbReference type="SUPFAM" id="SSF57716">
    <property type="entry name" value="Glucocorticoid receptor-like (DNA-binding domain)"/>
    <property type="match status" value="5"/>
</dbReference>
<keyword evidence="10" id="KW-0965">Cell junction</keyword>
<keyword evidence="8 14" id="KW-0862">Zinc</keyword>
<dbReference type="GO" id="GO:0043542">
    <property type="term" value="P:endothelial cell migration"/>
    <property type="evidence" value="ECO:0007669"/>
    <property type="project" value="TreeGrafter"/>
</dbReference>